<dbReference type="Proteomes" id="UP000236000">
    <property type="component" value="Unassembled WGS sequence"/>
</dbReference>
<reference evidence="2 3" key="1">
    <citation type="journal article" date="2017" name="BMC Genomics">
        <title>Genome sequencing of 39 Akkermansia muciniphila isolates reveals its population structure, genomic and functional diverisity, and global distribution in mammalian gut microbiotas.</title>
        <authorList>
            <person name="Guo X."/>
            <person name="Li S."/>
            <person name="Zhang J."/>
            <person name="Wu F."/>
            <person name="Li X."/>
            <person name="Wu D."/>
            <person name="Zhang M."/>
            <person name="Ou Z."/>
            <person name="Jie Z."/>
            <person name="Yan Q."/>
            <person name="Li P."/>
            <person name="Yi J."/>
            <person name="Peng Y."/>
        </authorList>
    </citation>
    <scope>NUCLEOTIDE SEQUENCE [LARGE SCALE GENOMIC DNA]</scope>
    <source>
        <strain evidence="2 3">GP24</strain>
    </source>
</reference>
<evidence type="ECO:0000313" key="3">
    <source>
        <dbReference type="Proteomes" id="UP000236000"/>
    </source>
</evidence>
<dbReference type="Gene3D" id="3.30.1460.30">
    <property type="entry name" value="YgaC/TfoX-N like chaperone"/>
    <property type="match status" value="1"/>
</dbReference>
<name>A0A2N8HEG6_9BACT</name>
<accession>A0A2N8HEG6</accession>
<proteinExistence type="predicted"/>
<dbReference type="EMBL" id="PJKA01000010">
    <property type="protein sequence ID" value="PNC18366.1"/>
    <property type="molecule type" value="Genomic_DNA"/>
</dbReference>
<evidence type="ECO:0000313" key="2">
    <source>
        <dbReference type="EMBL" id="PNC18366.1"/>
    </source>
</evidence>
<sequence>MRAWGMASSPDVVEYICFQLRHAGDISFKKMFGEYGLYCDRKFFGLVCDNQLFVKITEPGLNMLPQQEQGSPYPGARPHFLMTELDDDRALSSFVRETCSVLSAPDVLSGKKKKASGEKRNRRP</sequence>
<evidence type="ECO:0000259" key="1">
    <source>
        <dbReference type="Pfam" id="PF04993"/>
    </source>
</evidence>
<protein>
    <submittedName>
        <fullName evidence="2">Competence protein TfoX</fullName>
    </submittedName>
</protein>
<comment type="caution">
    <text evidence="2">The sequence shown here is derived from an EMBL/GenBank/DDBJ whole genome shotgun (WGS) entry which is preliminary data.</text>
</comment>
<dbReference type="AlphaFoldDB" id="A0A2N8HEG6"/>
<gene>
    <name evidence="2" type="ORF">CXU22_05535</name>
</gene>
<dbReference type="Pfam" id="PF04993">
    <property type="entry name" value="TfoX_N"/>
    <property type="match status" value="1"/>
</dbReference>
<feature type="domain" description="TfoX N-terminal" evidence="1">
    <location>
        <begin position="19"/>
        <end position="76"/>
    </location>
</feature>
<organism evidence="2 3">
    <name type="scientific">Akkermansia muciniphila</name>
    <dbReference type="NCBI Taxonomy" id="239935"/>
    <lineage>
        <taxon>Bacteria</taxon>
        <taxon>Pseudomonadati</taxon>
        <taxon>Verrucomicrobiota</taxon>
        <taxon>Verrucomicrobiia</taxon>
        <taxon>Verrucomicrobiales</taxon>
        <taxon>Akkermansiaceae</taxon>
        <taxon>Akkermansia</taxon>
    </lineage>
</organism>
<dbReference type="InterPro" id="IPR007076">
    <property type="entry name" value="TfoX_N"/>
</dbReference>
<dbReference type="SUPFAM" id="SSF159894">
    <property type="entry name" value="YgaC/TfoX-N like"/>
    <property type="match status" value="1"/>
</dbReference>
<dbReference type="OrthoDB" id="4772335at2"/>